<dbReference type="Proteomes" id="UP001595945">
    <property type="component" value="Unassembled WGS sequence"/>
</dbReference>
<name>A0ABD5PY99_9EURY</name>
<dbReference type="EMBL" id="JBHSHT010000001">
    <property type="protein sequence ID" value="MFC4823313.1"/>
    <property type="molecule type" value="Genomic_DNA"/>
</dbReference>
<organism evidence="2 3">
    <name type="scientific">Halorussus aquaticus</name>
    <dbReference type="NCBI Taxonomy" id="2953748"/>
    <lineage>
        <taxon>Archaea</taxon>
        <taxon>Methanobacteriati</taxon>
        <taxon>Methanobacteriota</taxon>
        <taxon>Stenosarchaea group</taxon>
        <taxon>Halobacteria</taxon>
        <taxon>Halobacteriales</taxon>
        <taxon>Haladaptataceae</taxon>
        <taxon>Halorussus</taxon>
    </lineage>
</organism>
<reference evidence="2 3" key="1">
    <citation type="journal article" date="2019" name="Int. J. Syst. Evol. Microbiol.">
        <title>The Global Catalogue of Microorganisms (GCM) 10K type strain sequencing project: providing services to taxonomists for standard genome sequencing and annotation.</title>
        <authorList>
            <consortium name="The Broad Institute Genomics Platform"/>
            <consortium name="The Broad Institute Genome Sequencing Center for Infectious Disease"/>
            <person name="Wu L."/>
            <person name="Ma J."/>
        </authorList>
    </citation>
    <scope>NUCLEOTIDE SEQUENCE [LARGE SCALE GENOMIC DNA]</scope>
    <source>
        <strain evidence="2 3">XZYJ18</strain>
    </source>
</reference>
<feature type="transmembrane region" description="Helical" evidence="1">
    <location>
        <begin position="20"/>
        <end position="45"/>
    </location>
</feature>
<feature type="transmembrane region" description="Helical" evidence="1">
    <location>
        <begin position="83"/>
        <end position="104"/>
    </location>
</feature>
<feature type="transmembrane region" description="Helical" evidence="1">
    <location>
        <begin position="51"/>
        <end position="71"/>
    </location>
</feature>
<sequence>MFDLDVRDRLPDRADRALDVAETVVAVVLHTAMFVIAAAMSFGVVTGKSSVADAAVLAGAICGGPAVFYVVGWVRDDTEQKVAALVTAGEFVLYMALGVGVATAPSPGDAVFFYGGVVLAVLSYLKYDWLTARLGFEGTGEEVAA</sequence>
<dbReference type="AlphaFoldDB" id="A0ABD5PY99"/>
<dbReference type="RefSeq" id="WP_254267206.1">
    <property type="nucleotide sequence ID" value="NZ_CP100400.1"/>
</dbReference>
<accession>A0ABD5PY99</accession>
<comment type="caution">
    <text evidence="2">The sequence shown here is derived from an EMBL/GenBank/DDBJ whole genome shotgun (WGS) entry which is preliminary data.</text>
</comment>
<evidence type="ECO:0000256" key="1">
    <source>
        <dbReference type="SAM" id="Phobius"/>
    </source>
</evidence>
<evidence type="ECO:0000313" key="2">
    <source>
        <dbReference type="EMBL" id="MFC4823313.1"/>
    </source>
</evidence>
<evidence type="ECO:0000313" key="3">
    <source>
        <dbReference type="Proteomes" id="UP001595945"/>
    </source>
</evidence>
<keyword evidence="3" id="KW-1185">Reference proteome</keyword>
<keyword evidence="1" id="KW-0812">Transmembrane</keyword>
<proteinExistence type="predicted"/>
<protein>
    <submittedName>
        <fullName evidence="2">Uncharacterized protein</fullName>
    </submittedName>
</protein>
<keyword evidence="1" id="KW-0472">Membrane</keyword>
<feature type="transmembrane region" description="Helical" evidence="1">
    <location>
        <begin position="110"/>
        <end position="127"/>
    </location>
</feature>
<gene>
    <name evidence="2" type="ORF">ACFO9K_03455</name>
</gene>
<dbReference type="GeneID" id="73045639"/>
<keyword evidence="1" id="KW-1133">Transmembrane helix</keyword>